<dbReference type="GO" id="GO:0006644">
    <property type="term" value="P:phospholipid metabolic process"/>
    <property type="evidence" value="ECO:0007669"/>
    <property type="project" value="InterPro"/>
</dbReference>
<keyword evidence="2" id="KW-1185">Reference proteome</keyword>
<dbReference type="STRING" id="52838.A0A4S8K2D4"/>
<accession>A0A4S8K2D4</accession>
<reference evidence="1 2" key="1">
    <citation type="journal article" date="2019" name="Nat. Plants">
        <title>Genome sequencing of Musa balbisiana reveals subgenome evolution and function divergence in polyploid bananas.</title>
        <authorList>
            <person name="Yao X."/>
        </authorList>
    </citation>
    <scope>NUCLEOTIDE SEQUENCE [LARGE SCALE GENOMIC DNA]</scope>
    <source>
        <strain evidence="2">cv. DH-PKW</strain>
        <tissue evidence="1">Leaves</tissue>
    </source>
</reference>
<evidence type="ECO:0000313" key="1">
    <source>
        <dbReference type="EMBL" id="THU68921.1"/>
    </source>
</evidence>
<gene>
    <name evidence="1" type="ORF">C4D60_Mb08t08940</name>
</gene>
<dbReference type="PANTHER" id="PTHR37246:SF1">
    <property type="entry name" value="PHOSPHOLIPASE A2 FAMILY PROTEIN"/>
    <property type="match status" value="1"/>
</dbReference>
<dbReference type="InterPro" id="IPR036444">
    <property type="entry name" value="PLipase_A2_dom_sf"/>
</dbReference>
<comment type="caution">
    <text evidence="1">The sequence shown here is derived from an EMBL/GenBank/DDBJ whole genome shotgun (WGS) entry which is preliminary data.</text>
</comment>
<dbReference type="Proteomes" id="UP000317650">
    <property type="component" value="Chromosome 8"/>
</dbReference>
<name>A0A4S8K2D4_MUSBA</name>
<dbReference type="PANTHER" id="PTHR37246">
    <property type="entry name" value="OS07G0658000 PROTEIN"/>
    <property type="match status" value="1"/>
</dbReference>
<evidence type="ECO:0000313" key="2">
    <source>
        <dbReference type="Proteomes" id="UP000317650"/>
    </source>
</evidence>
<dbReference type="Gene3D" id="1.20.90.10">
    <property type="entry name" value="Phospholipase A2 domain"/>
    <property type="match status" value="1"/>
</dbReference>
<proteinExistence type="predicted"/>
<protein>
    <recommendedName>
        <fullName evidence="3">Phospholipase A2 family protein</fullName>
    </recommendedName>
</protein>
<dbReference type="GO" id="GO:0050482">
    <property type="term" value="P:arachidonate secretion"/>
    <property type="evidence" value="ECO:0007669"/>
    <property type="project" value="InterPro"/>
</dbReference>
<dbReference type="GO" id="GO:0004623">
    <property type="term" value="F:phospholipase A2 activity"/>
    <property type="evidence" value="ECO:0007669"/>
    <property type="project" value="InterPro"/>
</dbReference>
<dbReference type="EMBL" id="PYDT01000002">
    <property type="protein sequence ID" value="THU68921.1"/>
    <property type="molecule type" value="Genomic_DNA"/>
</dbReference>
<organism evidence="1 2">
    <name type="scientific">Musa balbisiana</name>
    <name type="common">Banana</name>
    <dbReference type="NCBI Taxonomy" id="52838"/>
    <lineage>
        <taxon>Eukaryota</taxon>
        <taxon>Viridiplantae</taxon>
        <taxon>Streptophyta</taxon>
        <taxon>Embryophyta</taxon>
        <taxon>Tracheophyta</taxon>
        <taxon>Spermatophyta</taxon>
        <taxon>Magnoliopsida</taxon>
        <taxon>Liliopsida</taxon>
        <taxon>Zingiberales</taxon>
        <taxon>Musaceae</taxon>
        <taxon>Musa</taxon>
    </lineage>
</organism>
<evidence type="ECO:0008006" key="3">
    <source>
        <dbReference type="Google" id="ProtNLM"/>
    </source>
</evidence>
<dbReference type="AlphaFoldDB" id="A0A4S8K2D4"/>
<sequence>MLWDRRPVDWLDFCCYCHDIGYDTHDQAKLLKADLAFLDCLEKTRMTTERGGVSAAVLYRAMCTTGLRNIIIPYRMHLVKLQSGPSIMEVFNNLISKVTYSSNIEAEKRKDML</sequence>
<dbReference type="SUPFAM" id="SSF48619">
    <property type="entry name" value="Phospholipase A2, PLA2"/>
    <property type="match status" value="1"/>
</dbReference>